<comment type="caution">
    <text evidence="1">The sequence shown here is derived from an EMBL/GenBank/DDBJ whole genome shotgun (WGS) entry which is preliminary data.</text>
</comment>
<protein>
    <submittedName>
        <fullName evidence="1">Uncharacterized protein</fullName>
    </submittedName>
</protein>
<proteinExistence type="predicted"/>
<dbReference type="EMBL" id="BMHM01000002">
    <property type="protein sequence ID" value="GGC83851.1"/>
    <property type="molecule type" value="Genomic_DNA"/>
</dbReference>
<keyword evidence="2" id="KW-1185">Reference proteome</keyword>
<accession>A0ABQ1NRR3</accession>
<name>A0ABQ1NRR3_9GAMM</name>
<sequence length="98" mass="11137">MHRKKIGEDFARHIESMLKLQKRWLDKEDQQELPNEVRGTYDTANISSASSMSGISHEIAWAQAVAWTEVCDIEPNLGWLSSTPIKRQPKQICAEGGR</sequence>
<gene>
    <name evidence="1" type="ORF">GCM10011382_12510</name>
</gene>
<dbReference type="Proteomes" id="UP000597301">
    <property type="component" value="Unassembled WGS sequence"/>
</dbReference>
<reference evidence="2" key="1">
    <citation type="journal article" date="2019" name="Int. J. Syst. Evol. Microbiol.">
        <title>The Global Catalogue of Microorganisms (GCM) 10K type strain sequencing project: providing services to taxonomists for standard genome sequencing and annotation.</title>
        <authorList>
            <consortium name="The Broad Institute Genomics Platform"/>
            <consortium name="The Broad Institute Genome Sequencing Center for Infectious Disease"/>
            <person name="Wu L."/>
            <person name="Ma J."/>
        </authorList>
    </citation>
    <scope>NUCLEOTIDE SEQUENCE [LARGE SCALE GENOMIC DNA]</scope>
    <source>
        <strain evidence="2">CGMCC 1.15122</strain>
    </source>
</reference>
<dbReference type="RefSeq" id="WP_188638637.1">
    <property type="nucleotide sequence ID" value="NZ_BMHM01000002.1"/>
</dbReference>
<evidence type="ECO:0000313" key="1">
    <source>
        <dbReference type="EMBL" id="GGC83851.1"/>
    </source>
</evidence>
<evidence type="ECO:0000313" key="2">
    <source>
        <dbReference type="Proteomes" id="UP000597301"/>
    </source>
</evidence>
<organism evidence="1 2">
    <name type="scientific">Vreelandella lutescens</name>
    <dbReference type="NCBI Taxonomy" id="1602943"/>
    <lineage>
        <taxon>Bacteria</taxon>
        <taxon>Pseudomonadati</taxon>
        <taxon>Pseudomonadota</taxon>
        <taxon>Gammaproteobacteria</taxon>
        <taxon>Oceanospirillales</taxon>
        <taxon>Halomonadaceae</taxon>
        <taxon>Vreelandella</taxon>
    </lineage>
</organism>